<accession>A0ABV0RHG5</accession>
<dbReference type="Proteomes" id="UP001434883">
    <property type="component" value="Unassembled WGS sequence"/>
</dbReference>
<evidence type="ECO:0000313" key="1">
    <source>
        <dbReference type="EMBL" id="MEQ2207600.1"/>
    </source>
</evidence>
<comment type="caution">
    <text evidence="1">The sequence shown here is derived from an EMBL/GenBank/DDBJ whole genome shotgun (WGS) entry which is preliminary data.</text>
</comment>
<proteinExistence type="predicted"/>
<protein>
    <submittedName>
        <fullName evidence="1">Uncharacterized protein</fullName>
    </submittedName>
</protein>
<name>A0ABV0RHG5_9TELE</name>
<organism evidence="1 2">
    <name type="scientific">Xenoophorus captivus</name>
    <dbReference type="NCBI Taxonomy" id="1517983"/>
    <lineage>
        <taxon>Eukaryota</taxon>
        <taxon>Metazoa</taxon>
        <taxon>Chordata</taxon>
        <taxon>Craniata</taxon>
        <taxon>Vertebrata</taxon>
        <taxon>Euteleostomi</taxon>
        <taxon>Actinopterygii</taxon>
        <taxon>Neopterygii</taxon>
        <taxon>Teleostei</taxon>
        <taxon>Neoteleostei</taxon>
        <taxon>Acanthomorphata</taxon>
        <taxon>Ovalentaria</taxon>
        <taxon>Atherinomorphae</taxon>
        <taxon>Cyprinodontiformes</taxon>
        <taxon>Goodeidae</taxon>
        <taxon>Xenoophorus</taxon>
    </lineage>
</organism>
<reference evidence="1 2" key="1">
    <citation type="submission" date="2021-06" db="EMBL/GenBank/DDBJ databases">
        <authorList>
            <person name="Palmer J.M."/>
        </authorList>
    </citation>
    <scope>NUCLEOTIDE SEQUENCE [LARGE SCALE GENOMIC DNA]</scope>
    <source>
        <strain evidence="1 2">XC_2019</strain>
        <tissue evidence="1">Muscle</tissue>
    </source>
</reference>
<evidence type="ECO:0000313" key="2">
    <source>
        <dbReference type="Proteomes" id="UP001434883"/>
    </source>
</evidence>
<sequence length="112" mass="12227">MRQERKSTPVSPSSLNQQTRIYRKHKLFTGYDCAQDLSIIYALYHISGASVADMVVVCPLTGGFCQSQSLCPWARHFLHPHCLLMVVRGLGGADCMAHSLLSVCPGGAMATM</sequence>
<keyword evidence="2" id="KW-1185">Reference proteome</keyword>
<dbReference type="EMBL" id="JAHRIN010045198">
    <property type="protein sequence ID" value="MEQ2207600.1"/>
    <property type="molecule type" value="Genomic_DNA"/>
</dbReference>
<gene>
    <name evidence="1" type="ORF">XENOCAPTIV_015402</name>
</gene>